<dbReference type="Proteomes" id="UP001642360">
    <property type="component" value="Unassembled WGS sequence"/>
</dbReference>
<organism evidence="4 5">
    <name type="scientific">Ilex paraguariensis</name>
    <name type="common">yerba mate</name>
    <dbReference type="NCBI Taxonomy" id="185542"/>
    <lineage>
        <taxon>Eukaryota</taxon>
        <taxon>Viridiplantae</taxon>
        <taxon>Streptophyta</taxon>
        <taxon>Embryophyta</taxon>
        <taxon>Tracheophyta</taxon>
        <taxon>Spermatophyta</taxon>
        <taxon>Magnoliopsida</taxon>
        <taxon>eudicotyledons</taxon>
        <taxon>Gunneridae</taxon>
        <taxon>Pentapetalae</taxon>
        <taxon>asterids</taxon>
        <taxon>campanulids</taxon>
        <taxon>Aquifoliales</taxon>
        <taxon>Aquifoliaceae</taxon>
        <taxon>Ilex</taxon>
    </lineage>
</organism>
<protein>
    <recommendedName>
        <fullName evidence="3">CCHC-type domain-containing protein</fullName>
    </recommendedName>
</protein>
<feature type="domain" description="CCHC-type" evidence="3">
    <location>
        <begin position="180"/>
        <end position="193"/>
    </location>
</feature>
<keyword evidence="1" id="KW-0862">Zinc</keyword>
<gene>
    <name evidence="4" type="ORF">ILEXP_LOCUS24784</name>
</gene>
<dbReference type="SUPFAM" id="SSF57756">
    <property type="entry name" value="Retrovirus zinc finger-like domains"/>
    <property type="match status" value="1"/>
</dbReference>
<keyword evidence="1" id="KW-0863">Zinc-finger</keyword>
<reference evidence="4 5" key="1">
    <citation type="submission" date="2024-02" db="EMBL/GenBank/DDBJ databases">
        <authorList>
            <person name="Vignale AGUSTIN F."/>
            <person name="Sosa J E."/>
            <person name="Modenutti C."/>
        </authorList>
    </citation>
    <scope>NUCLEOTIDE SEQUENCE [LARGE SCALE GENOMIC DNA]</scope>
</reference>
<keyword evidence="5" id="KW-1185">Reference proteome</keyword>
<feature type="region of interest" description="Disordered" evidence="2">
    <location>
        <begin position="142"/>
        <end position="164"/>
    </location>
</feature>
<feature type="region of interest" description="Disordered" evidence="2">
    <location>
        <begin position="230"/>
        <end position="279"/>
    </location>
</feature>
<name>A0ABC8SM90_9AQUA</name>
<evidence type="ECO:0000256" key="2">
    <source>
        <dbReference type="SAM" id="MobiDB-lite"/>
    </source>
</evidence>
<evidence type="ECO:0000256" key="1">
    <source>
        <dbReference type="PROSITE-ProRule" id="PRU00047"/>
    </source>
</evidence>
<evidence type="ECO:0000313" key="4">
    <source>
        <dbReference type="EMBL" id="CAK9156279.1"/>
    </source>
</evidence>
<dbReference type="InterPro" id="IPR001878">
    <property type="entry name" value="Znf_CCHC"/>
</dbReference>
<proteinExistence type="predicted"/>
<evidence type="ECO:0000259" key="3">
    <source>
        <dbReference type="PROSITE" id="PS50158"/>
    </source>
</evidence>
<dbReference type="PROSITE" id="PS50158">
    <property type="entry name" value="ZF_CCHC"/>
    <property type="match status" value="1"/>
</dbReference>
<comment type="caution">
    <text evidence="4">The sequence shown here is derived from an EMBL/GenBank/DDBJ whole genome shotgun (WGS) entry which is preliminary data.</text>
</comment>
<accession>A0ABC8SM90</accession>
<dbReference type="GO" id="GO:0008270">
    <property type="term" value="F:zinc ion binding"/>
    <property type="evidence" value="ECO:0007669"/>
    <property type="project" value="UniProtKB-KW"/>
</dbReference>
<sequence>MSYNGGRILEEEIPTCVEDEEFFEDIQDVYDQLYVQYLKQQYTSKAQICGIEAENKSLLDQVRFLERQCYELVEPKNNLDSKCAKLDKNLCESIELSNRLPQSNEKFDRMLSMSKSVGDKHGICYTNGYTHTSFKTVFRKGITNPSPPQVGTNTKDANKGKGRHSKNKFVYKAQASHKVCYTCGEHGHHAKYCMKNRDVLNKKLVQLANQSKALNSHVLNFSKLLEKSCESNQSHASPSKGPQARVHKASSTPKVKVDLHTSKEKKAIPPPILQPNPSLRKEKQVWVTNEDFEKLTISTKLEALSVSNEVIAPET</sequence>
<feature type="compositionally biased region" description="Basic and acidic residues" evidence="2">
    <location>
        <begin position="255"/>
        <end position="267"/>
    </location>
</feature>
<dbReference type="InterPro" id="IPR036875">
    <property type="entry name" value="Znf_CCHC_sf"/>
</dbReference>
<dbReference type="AlphaFoldDB" id="A0ABC8SM90"/>
<keyword evidence="1" id="KW-0479">Metal-binding</keyword>
<dbReference type="EMBL" id="CAUOFW020002835">
    <property type="protein sequence ID" value="CAK9156279.1"/>
    <property type="molecule type" value="Genomic_DNA"/>
</dbReference>
<evidence type="ECO:0000313" key="5">
    <source>
        <dbReference type="Proteomes" id="UP001642360"/>
    </source>
</evidence>